<keyword evidence="2 5" id="KW-0963">Cytoplasm</keyword>
<comment type="function">
    <text evidence="5">Involved in urease metallocenter assembly. Binds nickel. Probably functions as a nickel donor during metallocenter assembly.</text>
</comment>
<dbReference type="NCBIfam" id="NF009751">
    <property type="entry name" value="PRK13261.1-1"/>
    <property type="match status" value="1"/>
</dbReference>
<dbReference type="GO" id="GO:0065003">
    <property type="term" value="P:protein-containing complex assembly"/>
    <property type="evidence" value="ECO:0007669"/>
    <property type="project" value="InterPro"/>
</dbReference>
<dbReference type="SUPFAM" id="SSF69737">
    <property type="entry name" value="Urease metallochaperone UreE, C-terminal domain"/>
    <property type="match status" value="1"/>
</dbReference>
<reference evidence="8" key="2">
    <citation type="journal article" date="2020" name="Microorganisms">
        <title>Osmotic Adaptation and Compatible Solute Biosynthesis of Phototrophic Bacteria as Revealed from Genome Analyses.</title>
        <authorList>
            <person name="Imhoff J.F."/>
            <person name="Rahn T."/>
            <person name="Kunzel S."/>
            <person name="Keller A."/>
            <person name="Neulinger S.C."/>
        </authorList>
    </citation>
    <scope>NUCLEOTIDE SEQUENCE</scope>
    <source>
        <strain evidence="8">DSM 11080</strain>
    </source>
</reference>
<dbReference type="PIRSF" id="PIRSF036402">
    <property type="entry name" value="Ureas_acces_UreE"/>
    <property type="match status" value="1"/>
</dbReference>
<keyword evidence="9" id="KW-1185">Reference proteome</keyword>
<evidence type="ECO:0000259" key="7">
    <source>
        <dbReference type="SMART" id="SM00988"/>
    </source>
</evidence>
<evidence type="ECO:0000313" key="8">
    <source>
        <dbReference type="EMBL" id="MBK1704633.1"/>
    </source>
</evidence>
<comment type="similarity">
    <text evidence="5">Belongs to the UreE family.</text>
</comment>
<evidence type="ECO:0000256" key="2">
    <source>
        <dbReference type="ARBA" id="ARBA00022490"/>
    </source>
</evidence>
<keyword evidence="3 5" id="KW-0533">Nickel</keyword>
<dbReference type="GO" id="GO:0005737">
    <property type="term" value="C:cytoplasm"/>
    <property type="evidence" value="ECO:0007669"/>
    <property type="project" value="UniProtKB-SubCell"/>
</dbReference>
<name>A0AAJ0U3J1_9GAMM</name>
<evidence type="ECO:0000256" key="1">
    <source>
        <dbReference type="ARBA" id="ARBA00004496"/>
    </source>
</evidence>
<evidence type="ECO:0000256" key="5">
    <source>
        <dbReference type="HAMAP-Rule" id="MF_00822"/>
    </source>
</evidence>
<keyword evidence="4 5" id="KW-0143">Chaperone</keyword>
<gene>
    <name evidence="5" type="primary">ureE</name>
    <name evidence="8" type="ORF">CKO40_08805</name>
</gene>
<dbReference type="Pfam" id="PF02814">
    <property type="entry name" value="UreE_N"/>
    <property type="match status" value="1"/>
</dbReference>
<dbReference type="Proteomes" id="UP001296776">
    <property type="component" value="Unassembled WGS sequence"/>
</dbReference>
<sequence>MKTDGDLALRLTQRLDGATVARPSAVLPLTYEQRSRSRLRAYLDDGRAVGVLLPRGGEPLRDGDRLSDEQGVIVQVRAAPEPVSTAESADPVLLARAAYHLGNRHVALQIEPGRLRWLQDHVLDAMVRGLGLAVVAEEASFEPEPGAYGGSRHAADGIGHGHGHRHDHDH</sequence>
<feature type="compositionally biased region" description="Basic residues" evidence="6">
    <location>
        <begin position="161"/>
        <end position="170"/>
    </location>
</feature>
<dbReference type="AlphaFoldDB" id="A0AAJ0U3J1"/>
<evidence type="ECO:0000313" key="9">
    <source>
        <dbReference type="Proteomes" id="UP001296776"/>
    </source>
</evidence>
<dbReference type="SUPFAM" id="SSF69287">
    <property type="entry name" value="Urease metallochaperone UreE, N-terminal domain"/>
    <property type="match status" value="1"/>
</dbReference>
<accession>A0AAJ0U3J1</accession>
<dbReference type="InterPro" id="IPR007864">
    <property type="entry name" value="UreE_C_dom"/>
</dbReference>
<dbReference type="GO" id="GO:0019627">
    <property type="term" value="P:urea metabolic process"/>
    <property type="evidence" value="ECO:0007669"/>
    <property type="project" value="InterPro"/>
</dbReference>
<feature type="domain" description="UreE urease accessory N-terminal" evidence="7">
    <location>
        <begin position="8"/>
        <end position="74"/>
    </location>
</feature>
<reference evidence="8" key="1">
    <citation type="submission" date="2017-08" db="EMBL/GenBank/DDBJ databases">
        <authorList>
            <person name="Imhoff J.F."/>
            <person name="Rahn T."/>
            <person name="Kuenzel S."/>
            <person name="Neulinger S.C."/>
        </authorList>
    </citation>
    <scope>NUCLEOTIDE SEQUENCE</scope>
    <source>
        <strain evidence="8">DSM 11080</strain>
    </source>
</reference>
<proteinExistence type="inferred from homology"/>
<feature type="region of interest" description="Disordered" evidence="6">
    <location>
        <begin position="142"/>
        <end position="170"/>
    </location>
</feature>
<dbReference type="InterPro" id="IPR004029">
    <property type="entry name" value="UreE_N"/>
</dbReference>
<dbReference type="InterPro" id="IPR012406">
    <property type="entry name" value="UreE"/>
</dbReference>
<organism evidence="8 9">
    <name type="scientific">Halochromatium glycolicum</name>
    <dbReference type="NCBI Taxonomy" id="85075"/>
    <lineage>
        <taxon>Bacteria</taxon>
        <taxon>Pseudomonadati</taxon>
        <taxon>Pseudomonadota</taxon>
        <taxon>Gammaproteobacteria</taxon>
        <taxon>Chromatiales</taxon>
        <taxon>Chromatiaceae</taxon>
        <taxon>Halochromatium</taxon>
    </lineage>
</organism>
<dbReference type="GO" id="GO:0016151">
    <property type="term" value="F:nickel cation binding"/>
    <property type="evidence" value="ECO:0007669"/>
    <property type="project" value="UniProtKB-UniRule"/>
</dbReference>
<evidence type="ECO:0000256" key="3">
    <source>
        <dbReference type="ARBA" id="ARBA00022596"/>
    </source>
</evidence>
<dbReference type="InterPro" id="IPR036118">
    <property type="entry name" value="UreE_N_sf"/>
</dbReference>
<dbReference type="HAMAP" id="MF_00822">
    <property type="entry name" value="UreE"/>
    <property type="match status" value="1"/>
</dbReference>
<dbReference type="Pfam" id="PF05194">
    <property type="entry name" value="UreE_C"/>
    <property type="match status" value="1"/>
</dbReference>
<dbReference type="SMART" id="SM00988">
    <property type="entry name" value="UreE_N"/>
    <property type="match status" value="1"/>
</dbReference>
<evidence type="ECO:0000256" key="4">
    <source>
        <dbReference type="ARBA" id="ARBA00023186"/>
    </source>
</evidence>
<dbReference type="GO" id="GO:0006457">
    <property type="term" value="P:protein folding"/>
    <property type="evidence" value="ECO:0007669"/>
    <property type="project" value="InterPro"/>
</dbReference>
<dbReference type="Gene3D" id="2.60.260.20">
    <property type="entry name" value="Urease metallochaperone UreE, N-terminal domain"/>
    <property type="match status" value="1"/>
</dbReference>
<dbReference type="RefSeq" id="WP_200345837.1">
    <property type="nucleotide sequence ID" value="NZ_NRSJ01000012.1"/>
</dbReference>
<comment type="caution">
    <text evidence="8">The sequence shown here is derived from an EMBL/GenBank/DDBJ whole genome shotgun (WGS) entry which is preliminary data.</text>
</comment>
<evidence type="ECO:0000256" key="6">
    <source>
        <dbReference type="SAM" id="MobiDB-lite"/>
    </source>
</evidence>
<dbReference type="EMBL" id="NRSJ01000012">
    <property type="protein sequence ID" value="MBK1704633.1"/>
    <property type="molecule type" value="Genomic_DNA"/>
</dbReference>
<dbReference type="CDD" id="cd00571">
    <property type="entry name" value="UreE"/>
    <property type="match status" value="1"/>
</dbReference>
<comment type="subcellular location">
    <subcellularLocation>
        <location evidence="1 5">Cytoplasm</location>
    </subcellularLocation>
</comment>
<protein>
    <recommendedName>
        <fullName evidence="5">Urease accessory protein UreE</fullName>
    </recommendedName>
</protein>
<dbReference type="GO" id="GO:0051082">
    <property type="term" value="F:unfolded protein binding"/>
    <property type="evidence" value="ECO:0007669"/>
    <property type="project" value="UniProtKB-UniRule"/>
</dbReference>
<dbReference type="Gene3D" id="3.30.70.790">
    <property type="entry name" value="UreE, C-terminal domain"/>
    <property type="match status" value="1"/>
</dbReference>